<dbReference type="Proteomes" id="UP000028999">
    <property type="component" value="Unassembled WGS sequence"/>
</dbReference>
<name>A0A078FPP0_BRANA</name>
<dbReference type="EMBL" id="LK032050">
    <property type="protein sequence ID" value="CDY15041.1"/>
    <property type="molecule type" value="Genomic_DNA"/>
</dbReference>
<dbReference type="Gramene" id="CDY15041">
    <property type="protein sequence ID" value="CDY15041"/>
    <property type="gene ID" value="GSBRNA2T00085139001"/>
</dbReference>
<dbReference type="PaxDb" id="3708-A0A078FPP0"/>
<keyword evidence="2" id="KW-1185">Reference proteome</keyword>
<sequence length="56" mass="6415">MEVEEAESFGTKQMICDRLVSNPEDIPNRLEVDIQFYINHQSIFSTAYVTSCAKCI</sequence>
<evidence type="ECO:0000313" key="2">
    <source>
        <dbReference type="Proteomes" id="UP000028999"/>
    </source>
</evidence>
<proteinExistence type="predicted"/>
<organism evidence="1 2">
    <name type="scientific">Brassica napus</name>
    <name type="common">Rape</name>
    <dbReference type="NCBI Taxonomy" id="3708"/>
    <lineage>
        <taxon>Eukaryota</taxon>
        <taxon>Viridiplantae</taxon>
        <taxon>Streptophyta</taxon>
        <taxon>Embryophyta</taxon>
        <taxon>Tracheophyta</taxon>
        <taxon>Spermatophyta</taxon>
        <taxon>Magnoliopsida</taxon>
        <taxon>eudicotyledons</taxon>
        <taxon>Gunneridae</taxon>
        <taxon>Pentapetalae</taxon>
        <taxon>rosids</taxon>
        <taxon>malvids</taxon>
        <taxon>Brassicales</taxon>
        <taxon>Brassicaceae</taxon>
        <taxon>Brassiceae</taxon>
        <taxon>Brassica</taxon>
    </lineage>
</organism>
<reference evidence="1 2" key="1">
    <citation type="journal article" date="2014" name="Science">
        <title>Plant genetics. Early allopolyploid evolution in the post-Neolithic Brassica napus oilseed genome.</title>
        <authorList>
            <person name="Chalhoub B."/>
            <person name="Denoeud F."/>
            <person name="Liu S."/>
            <person name="Parkin I.A."/>
            <person name="Tang H."/>
            <person name="Wang X."/>
            <person name="Chiquet J."/>
            <person name="Belcram H."/>
            <person name="Tong C."/>
            <person name="Samans B."/>
            <person name="Correa M."/>
            <person name="Da Silva C."/>
            <person name="Just J."/>
            <person name="Falentin C."/>
            <person name="Koh C.S."/>
            <person name="Le Clainche I."/>
            <person name="Bernard M."/>
            <person name="Bento P."/>
            <person name="Noel B."/>
            <person name="Labadie K."/>
            <person name="Alberti A."/>
            <person name="Charles M."/>
            <person name="Arnaud D."/>
            <person name="Guo H."/>
            <person name="Daviaud C."/>
            <person name="Alamery S."/>
            <person name="Jabbari K."/>
            <person name="Zhao M."/>
            <person name="Edger P.P."/>
            <person name="Chelaifa H."/>
            <person name="Tack D."/>
            <person name="Lassalle G."/>
            <person name="Mestiri I."/>
            <person name="Schnel N."/>
            <person name="Le Paslier M.C."/>
            <person name="Fan G."/>
            <person name="Renault V."/>
            <person name="Bayer P.E."/>
            <person name="Golicz A.A."/>
            <person name="Manoli S."/>
            <person name="Lee T.H."/>
            <person name="Thi V.H."/>
            <person name="Chalabi S."/>
            <person name="Hu Q."/>
            <person name="Fan C."/>
            <person name="Tollenaere R."/>
            <person name="Lu Y."/>
            <person name="Battail C."/>
            <person name="Shen J."/>
            <person name="Sidebottom C.H."/>
            <person name="Wang X."/>
            <person name="Canaguier A."/>
            <person name="Chauveau A."/>
            <person name="Berard A."/>
            <person name="Deniot G."/>
            <person name="Guan M."/>
            <person name="Liu Z."/>
            <person name="Sun F."/>
            <person name="Lim Y.P."/>
            <person name="Lyons E."/>
            <person name="Town C.D."/>
            <person name="Bancroft I."/>
            <person name="Wang X."/>
            <person name="Meng J."/>
            <person name="Ma J."/>
            <person name="Pires J.C."/>
            <person name="King G.J."/>
            <person name="Brunel D."/>
            <person name="Delourme R."/>
            <person name="Renard M."/>
            <person name="Aury J.M."/>
            <person name="Adams K.L."/>
            <person name="Batley J."/>
            <person name="Snowdon R.J."/>
            <person name="Tost J."/>
            <person name="Edwards D."/>
            <person name="Zhou Y."/>
            <person name="Hua W."/>
            <person name="Sharpe A.G."/>
            <person name="Paterson A.H."/>
            <person name="Guan C."/>
            <person name="Wincker P."/>
        </authorList>
    </citation>
    <scope>NUCLEOTIDE SEQUENCE [LARGE SCALE GENOMIC DNA]</scope>
    <source>
        <strain evidence="2">cv. Darmor-bzh</strain>
    </source>
</reference>
<gene>
    <name evidence="1" type="primary">BnaCnng04440D</name>
    <name evidence="1" type="ORF">GSBRNA2T00085139001</name>
</gene>
<dbReference type="AlphaFoldDB" id="A0A078FPP0"/>
<accession>A0A078FPP0</accession>
<protein>
    <submittedName>
        <fullName evidence="1">BnaCnng04440D protein</fullName>
    </submittedName>
</protein>
<evidence type="ECO:0000313" key="1">
    <source>
        <dbReference type="EMBL" id="CDY15041.1"/>
    </source>
</evidence>